<organism evidence="2 3">
    <name type="scientific">Trifolium pratense</name>
    <name type="common">Red clover</name>
    <dbReference type="NCBI Taxonomy" id="57577"/>
    <lineage>
        <taxon>Eukaryota</taxon>
        <taxon>Viridiplantae</taxon>
        <taxon>Streptophyta</taxon>
        <taxon>Embryophyta</taxon>
        <taxon>Tracheophyta</taxon>
        <taxon>Spermatophyta</taxon>
        <taxon>Magnoliopsida</taxon>
        <taxon>eudicotyledons</taxon>
        <taxon>Gunneridae</taxon>
        <taxon>Pentapetalae</taxon>
        <taxon>rosids</taxon>
        <taxon>fabids</taxon>
        <taxon>Fabales</taxon>
        <taxon>Fabaceae</taxon>
        <taxon>Papilionoideae</taxon>
        <taxon>50 kb inversion clade</taxon>
        <taxon>NPAAA clade</taxon>
        <taxon>Hologalegina</taxon>
        <taxon>IRL clade</taxon>
        <taxon>Trifolieae</taxon>
        <taxon>Trifolium</taxon>
    </lineage>
</organism>
<reference evidence="2 3" key="2">
    <citation type="journal article" date="2017" name="Front. Plant Sci.">
        <title>Gene Classification and Mining of Molecular Markers Useful in Red Clover (Trifolium pratense) Breeding.</title>
        <authorList>
            <person name="Istvanek J."/>
            <person name="Dluhosova J."/>
            <person name="Dluhos P."/>
            <person name="Patkova L."/>
            <person name="Nedelnik J."/>
            <person name="Repkova J."/>
        </authorList>
    </citation>
    <scope>NUCLEOTIDE SEQUENCE [LARGE SCALE GENOMIC DNA]</scope>
    <source>
        <strain evidence="3">cv. Tatra</strain>
        <tissue evidence="2">Young leaves</tissue>
    </source>
</reference>
<comment type="caution">
    <text evidence="2">The sequence shown here is derived from an EMBL/GenBank/DDBJ whole genome shotgun (WGS) entry which is preliminary data.</text>
</comment>
<dbReference type="AlphaFoldDB" id="A0A2K3K5S2"/>
<evidence type="ECO:0000256" key="1">
    <source>
        <dbReference type="SAM" id="SignalP"/>
    </source>
</evidence>
<feature type="non-terminal residue" evidence="2">
    <location>
        <position position="1"/>
    </location>
</feature>
<accession>A0A2K3K5S2</accession>
<feature type="chain" id="PRO_5014345673" evidence="1">
    <location>
        <begin position="23"/>
        <end position="72"/>
    </location>
</feature>
<dbReference type="EMBL" id="ASHM01142767">
    <property type="protein sequence ID" value="PNX61622.1"/>
    <property type="molecule type" value="Genomic_DNA"/>
</dbReference>
<name>A0A2K3K5S2_TRIPR</name>
<feature type="signal peptide" evidence="1">
    <location>
        <begin position="1"/>
        <end position="22"/>
    </location>
</feature>
<evidence type="ECO:0000313" key="2">
    <source>
        <dbReference type="EMBL" id="PNX61622.1"/>
    </source>
</evidence>
<gene>
    <name evidence="2" type="ORF">L195_g060750</name>
</gene>
<protein>
    <submittedName>
        <fullName evidence="2">Uncharacterized protein</fullName>
    </submittedName>
</protein>
<sequence>RGRDGSAFVPLLQLFWLDLVTCQLLDWFFFGDCSDSFRTFCSVYGFGRFSKLVASYVGQDQDVLLSVVESDE</sequence>
<dbReference type="Proteomes" id="UP000236291">
    <property type="component" value="Unassembled WGS sequence"/>
</dbReference>
<reference evidence="2 3" key="1">
    <citation type="journal article" date="2014" name="Am. J. Bot.">
        <title>Genome assembly and annotation for red clover (Trifolium pratense; Fabaceae).</title>
        <authorList>
            <person name="Istvanek J."/>
            <person name="Jaros M."/>
            <person name="Krenek A."/>
            <person name="Repkova J."/>
        </authorList>
    </citation>
    <scope>NUCLEOTIDE SEQUENCE [LARGE SCALE GENOMIC DNA]</scope>
    <source>
        <strain evidence="3">cv. Tatra</strain>
        <tissue evidence="2">Young leaves</tissue>
    </source>
</reference>
<keyword evidence="1" id="KW-0732">Signal</keyword>
<proteinExistence type="predicted"/>
<evidence type="ECO:0000313" key="3">
    <source>
        <dbReference type="Proteomes" id="UP000236291"/>
    </source>
</evidence>